<dbReference type="InterPro" id="IPR013096">
    <property type="entry name" value="Cupin_2"/>
</dbReference>
<accession>A0A952FJU0</accession>
<dbReference type="InterPro" id="IPR014710">
    <property type="entry name" value="RmlC-like_jellyroll"/>
</dbReference>
<dbReference type="InterPro" id="IPR051610">
    <property type="entry name" value="GPI/OXD"/>
</dbReference>
<evidence type="ECO:0000256" key="1">
    <source>
        <dbReference type="ARBA" id="ARBA00022723"/>
    </source>
</evidence>
<dbReference type="GO" id="GO:0046872">
    <property type="term" value="F:metal ion binding"/>
    <property type="evidence" value="ECO:0007669"/>
    <property type="project" value="UniProtKB-KW"/>
</dbReference>
<gene>
    <name evidence="3" type="ORF">JF625_11155</name>
</gene>
<dbReference type="InterPro" id="IPR011051">
    <property type="entry name" value="RmlC_Cupin_sf"/>
</dbReference>
<evidence type="ECO:0000259" key="2">
    <source>
        <dbReference type="Pfam" id="PF07883"/>
    </source>
</evidence>
<comment type="caution">
    <text evidence="3">The sequence shown here is derived from an EMBL/GenBank/DDBJ whole genome shotgun (WGS) entry which is preliminary data.</text>
</comment>
<dbReference type="PANTHER" id="PTHR35848:SF9">
    <property type="entry name" value="SLL1358 PROTEIN"/>
    <property type="match status" value="1"/>
</dbReference>
<name>A0A952FJU0_9PROT</name>
<dbReference type="CDD" id="cd02224">
    <property type="entry name" value="cupin_SPO2919-like"/>
    <property type="match status" value="1"/>
</dbReference>
<dbReference type="Pfam" id="PF07883">
    <property type="entry name" value="Cupin_2"/>
    <property type="match status" value="1"/>
</dbReference>
<organism evidence="3 4">
    <name type="scientific">Inquilinus limosus</name>
    <dbReference type="NCBI Taxonomy" id="171674"/>
    <lineage>
        <taxon>Bacteria</taxon>
        <taxon>Pseudomonadati</taxon>
        <taxon>Pseudomonadota</taxon>
        <taxon>Alphaproteobacteria</taxon>
        <taxon>Rhodospirillales</taxon>
        <taxon>Rhodospirillaceae</taxon>
        <taxon>Inquilinus</taxon>
    </lineage>
</organism>
<feature type="domain" description="Cupin type-2" evidence="2">
    <location>
        <begin position="52"/>
        <end position="123"/>
    </location>
</feature>
<sequence length="162" mass="18156">MTDSPSSINADGVYEPFPADRVPWEEFERGRLGSRFRVLSKFGGGSHVGVAYEELPPGKQSNLLHYHLLEEEHVFILEGELTVRLGDRSYPMKAGDYVCFPAGQKVGHCLVNHTDQPCRYILIGENNPHDVAVFPETGRVSVRLTGEGYRKSAVMDYWEGTD</sequence>
<keyword evidence="1" id="KW-0479">Metal-binding</keyword>
<dbReference type="PANTHER" id="PTHR35848">
    <property type="entry name" value="OXALATE-BINDING PROTEIN"/>
    <property type="match status" value="1"/>
</dbReference>
<evidence type="ECO:0000313" key="4">
    <source>
        <dbReference type="Proteomes" id="UP000700706"/>
    </source>
</evidence>
<dbReference type="AlphaFoldDB" id="A0A952FJU0"/>
<reference evidence="3" key="1">
    <citation type="submission" date="2020-06" db="EMBL/GenBank/DDBJ databases">
        <title>Stable isotope informed genome-resolved metagenomics uncovers potential trophic interactions in rhizosphere soil.</title>
        <authorList>
            <person name="Starr E.P."/>
            <person name="Shi S."/>
            <person name="Blazewicz S.J."/>
            <person name="Koch B.J."/>
            <person name="Probst A.J."/>
            <person name="Hungate B.A."/>
            <person name="Pett-Ridge J."/>
            <person name="Firestone M.K."/>
            <person name="Banfield J.F."/>
        </authorList>
    </citation>
    <scope>NUCLEOTIDE SEQUENCE</scope>
    <source>
        <strain evidence="3">YM_69_17</strain>
    </source>
</reference>
<proteinExistence type="predicted"/>
<dbReference type="Proteomes" id="UP000700706">
    <property type="component" value="Unassembled WGS sequence"/>
</dbReference>
<dbReference type="EMBL" id="JAEKLZ010000181">
    <property type="protein sequence ID" value="MBW8725696.1"/>
    <property type="molecule type" value="Genomic_DNA"/>
</dbReference>
<protein>
    <submittedName>
        <fullName evidence="3">Cupin domain-containing protein</fullName>
    </submittedName>
</protein>
<dbReference type="Gene3D" id="2.60.120.10">
    <property type="entry name" value="Jelly Rolls"/>
    <property type="match status" value="1"/>
</dbReference>
<evidence type="ECO:0000313" key="3">
    <source>
        <dbReference type="EMBL" id="MBW8725696.1"/>
    </source>
</evidence>
<dbReference type="SUPFAM" id="SSF51182">
    <property type="entry name" value="RmlC-like cupins"/>
    <property type="match status" value="1"/>
</dbReference>